<dbReference type="AlphaFoldDB" id="A0A917Z2Z2"/>
<protein>
    <submittedName>
        <fullName evidence="2">Uncharacterized protein</fullName>
    </submittedName>
</protein>
<evidence type="ECO:0000313" key="2">
    <source>
        <dbReference type="EMBL" id="GGO73512.1"/>
    </source>
</evidence>
<organism evidence="2 3">
    <name type="scientific">Nonomuraea cavernae</name>
    <dbReference type="NCBI Taxonomy" id="2045107"/>
    <lineage>
        <taxon>Bacteria</taxon>
        <taxon>Bacillati</taxon>
        <taxon>Actinomycetota</taxon>
        <taxon>Actinomycetes</taxon>
        <taxon>Streptosporangiales</taxon>
        <taxon>Streptosporangiaceae</taxon>
        <taxon>Nonomuraea</taxon>
    </lineage>
</organism>
<comment type="caution">
    <text evidence="2">The sequence shown here is derived from an EMBL/GenBank/DDBJ whole genome shotgun (WGS) entry which is preliminary data.</text>
</comment>
<feature type="compositionally biased region" description="Polar residues" evidence="1">
    <location>
        <begin position="9"/>
        <end position="28"/>
    </location>
</feature>
<sequence length="80" mass="8350">MALADGPGTSKSRAASGHQPTGGHQSNVVQWPGARVDCTVIILRQTLVQVQGRMHVQPVLAGATVAIKWSKCGKGDLVYG</sequence>
<evidence type="ECO:0000313" key="3">
    <source>
        <dbReference type="Proteomes" id="UP000646523"/>
    </source>
</evidence>
<proteinExistence type="predicted"/>
<gene>
    <name evidence="2" type="ORF">GCM10012289_44070</name>
</gene>
<keyword evidence="3" id="KW-1185">Reference proteome</keyword>
<dbReference type="EMBL" id="BMNH01000013">
    <property type="protein sequence ID" value="GGO73512.1"/>
    <property type="molecule type" value="Genomic_DNA"/>
</dbReference>
<reference evidence="2" key="1">
    <citation type="journal article" date="2014" name="Int. J. Syst. Evol. Microbiol.">
        <title>Complete genome sequence of Corynebacterium casei LMG S-19264T (=DSM 44701T), isolated from a smear-ripened cheese.</title>
        <authorList>
            <consortium name="US DOE Joint Genome Institute (JGI-PGF)"/>
            <person name="Walter F."/>
            <person name="Albersmeier A."/>
            <person name="Kalinowski J."/>
            <person name="Ruckert C."/>
        </authorList>
    </citation>
    <scope>NUCLEOTIDE SEQUENCE</scope>
    <source>
        <strain evidence="2">CGMCC 4.7368</strain>
    </source>
</reference>
<evidence type="ECO:0000256" key="1">
    <source>
        <dbReference type="SAM" id="MobiDB-lite"/>
    </source>
</evidence>
<feature type="region of interest" description="Disordered" evidence="1">
    <location>
        <begin position="1"/>
        <end position="28"/>
    </location>
</feature>
<name>A0A917Z2Z2_9ACTN</name>
<accession>A0A917Z2Z2</accession>
<dbReference type="Proteomes" id="UP000646523">
    <property type="component" value="Unassembled WGS sequence"/>
</dbReference>
<reference evidence="2" key="2">
    <citation type="submission" date="2020-09" db="EMBL/GenBank/DDBJ databases">
        <authorList>
            <person name="Sun Q."/>
            <person name="Zhou Y."/>
        </authorList>
    </citation>
    <scope>NUCLEOTIDE SEQUENCE</scope>
    <source>
        <strain evidence="2">CGMCC 4.7368</strain>
    </source>
</reference>